<keyword evidence="2" id="KW-1185">Reference proteome</keyword>
<dbReference type="Proteomes" id="UP000236248">
    <property type="component" value="Chromosome NCAV"/>
</dbReference>
<dbReference type="KEGG" id="ncv:NCAV_1195"/>
<dbReference type="AlphaFoldDB" id="A0A2K5ART6"/>
<evidence type="ECO:0000313" key="1">
    <source>
        <dbReference type="EMBL" id="SPC34362.1"/>
    </source>
</evidence>
<accession>A0A2K5ART6</accession>
<name>A0A2K5ART6_9ARCH</name>
<sequence length="83" mass="9673">MLGSKGLRSEHLIKMKELFDSIISSAGKDPKDFYQYWRKEAENIYMQVADLPTEDAFDKAMRMIETSAKFELVRRDVVRNLLG</sequence>
<dbReference type="RefSeq" id="WP_103286970.1">
    <property type="nucleotide sequence ID" value="NZ_LT981265.1"/>
</dbReference>
<gene>
    <name evidence="1" type="ORF">NCAV_1195</name>
</gene>
<organism evidence="1 2">
    <name type="scientific">Candidatus Nitrosocaldus cavascurensis</name>
    <dbReference type="NCBI Taxonomy" id="2058097"/>
    <lineage>
        <taxon>Archaea</taxon>
        <taxon>Nitrososphaerota</taxon>
        <taxon>Nitrososphaeria</taxon>
        <taxon>Candidatus Nitrosocaldales</taxon>
        <taxon>Candidatus Nitrosocaldaceae</taxon>
        <taxon>Candidatus Nitrosocaldus</taxon>
    </lineage>
</organism>
<reference evidence="2" key="1">
    <citation type="submission" date="2018-01" db="EMBL/GenBank/DDBJ databases">
        <authorList>
            <person name="Kerou L M."/>
        </authorList>
    </citation>
    <scope>NUCLEOTIDE SEQUENCE [LARGE SCALE GENOMIC DNA]</scope>
    <source>
        <strain evidence="2">SCU2</strain>
    </source>
</reference>
<dbReference type="GeneID" id="41595201"/>
<proteinExistence type="predicted"/>
<protein>
    <submittedName>
        <fullName evidence="1">Uncharacterized protein</fullName>
    </submittedName>
</protein>
<evidence type="ECO:0000313" key="2">
    <source>
        <dbReference type="Proteomes" id="UP000236248"/>
    </source>
</evidence>
<dbReference type="EMBL" id="LT981265">
    <property type="protein sequence ID" value="SPC34362.1"/>
    <property type="molecule type" value="Genomic_DNA"/>
</dbReference>